<accession>A0AAN6S812</accession>
<keyword evidence="2" id="KW-1185">Reference proteome</keyword>
<dbReference type="Pfam" id="PF13646">
    <property type="entry name" value="HEAT_2"/>
    <property type="match status" value="1"/>
</dbReference>
<sequence length="191" mass="21444">MAALLKDPDRYVKDAVAKALSGQSVWPEGVFKNIVALLKDPEWYVRYTAAEALSRQFVWPEGVFKDMAALLKDSDPFVRGAAAGALSRQSAWPEGVLNLKDVAALLKDPEPFVRRTTAGALSRQCVLSDEGFSSIFLYIDSQSFNNLYDIWLRRSFKEHLAWYGEGNEISYIDMPEGSRKVPFDRFGNAVQ</sequence>
<name>A0AAN6S812_9PEZI</name>
<reference evidence="2" key="1">
    <citation type="journal article" date="2023" name="Mol. Phylogenet. Evol.">
        <title>Genome-scale phylogeny and comparative genomics of the fungal order Sordariales.</title>
        <authorList>
            <person name="Hensen N."/>
            <person name="Bonometti L."/>
            <person name="Westerberg I."/>
            <person name="Brannstrom I.O."/>
            <person name="Guillou S."/>
            <person name="Cros-Aarteil S."/>
            <person name="Calhoun S."/>
            <person name="Haridas S."/>
            <person name="Kuo A."/>
            <person name="Mondo S."/>
            <person name="Pangilinan J."/>
            <person name="Riley R."/>
            <person name="LaButti K."/>
            <person name="Andreopoulos B."/>
            <person name="Lipzen A."/>
            <person name="Chen C."/>
            <person name="Yan M."/>
            <person name="Daum C."/>
            <person name="Ng V."/>
            <person name="Clum A."/>
            <person name="Steindorff A."/>
            <person name="Ohm R.A."/>
            <person name="Martin F."/>
            <person name="Silar P."/>
            <person name="Natvig D.O."/>
            <person name="Lalanne C."/>
            <person name="Gautier V."/>
            <person name="Ament-Velasquez S.L."/>
            <person name="Kruys A."/>
            <person name="Hutchinson M.I."/>
            <person name="Powell A.J."/>
            <person name="Barry K."/>
            <person name="Miller A.N."/>
            <person name="Grigoriev I.V."/>
            <person name="Debuchy R."/>
            <person name="Gladieux P."/>
            <person name="Hiltunen Thoren M."/>
            <person name="Johannesson H."/>
        </authorList>
    </citation>
    <scope>NUCLEOTIDE SEQUENCE [LARGE SCALE GENOMIC DNA]</scope>
    <source>
        <strain evidence="2">CBS 340.73</strain>
    </source>
</reference>
<dbReference type="Gene3D" id="1.25.10.10">
    <property type="entry name" value="Leucine-rich Repeat Variant"/>
    <property type="match status" value="1"/>
</dbReference>
<dbReference type="InterPro" id="IPR011989">
    <property type="entry name" value="ARM-like"/>
</dbReference>
<comment type="caution">
    <text evidence="1">The sequence shown here is derived from an EMBL/GenBank/DDBJ whole genome shotgun (WGS) entry which is preliminary data.</text>
</comment>
<dbReference type="InterPro" id="IPR016024">
    <property type="entry name" value="ARM-type_fold"/>
</dbReference>
<evidence type="ECO:0000313" key="1">
    <source>
        <dbReference type="EMBL" id="KAK3944507.1"/>
    </source>
</evidence>
<dbReference type="Proteomes" id="UP001303473">
    <property type="component" value="Unassembled WGS sequence"/>
</dbReference>
<dbReference type="EMBL" id="MU853759">
    <property type="protein sequence ID" value="KAK3944507.1"/>
    <property type="molecule type" value="Genomic_DNA"/>
</dbReference>
<dbReference type="AlphaFoldDB" id="A0AAN6S812"/>
<protein>
    <submittedName>
        <fullName evidence="1">Armadillo-type protein</fullName>
    </submittedName>
</protein>
<proteinExistence type="predicted"/>
<organism evidence="1 2">
    <name type="scientific">Diplogelasinospora grovesii</name>
    <dbReference type="NCBI Taxonomy" id="303347"/>
    <lineage>
        <taxon>Eukaryota</taxon>
        <taxon>Fungi</taxon>
        <taxon>Dikarya</taxon>
        <taxon>Ascomycota</taxon>
        <taxon>Pezizomycotina</taxon>
        <taxon>Sordariomycetes</taxon>
        <taxon>Sordariomycetidae</taxon>
        <taxon>Sordariales</taxon>
        <taxon>Diplogelasinosporaceae</taxon>
        <taxon>Diplogelasinospora</taxon>
    </lineage>
</organism>
<evidence type="ECO:0000313" key="2">
    <source>
        <dbReference type="Proteomes" id="UP001303473"/>
    </source>
</evidence>
<dbReference type="SUPFAM" id="SSF48371">
    <property type="entry name" value="ARM repeat"/>
    <property type="match status" value="1"/>
</dbReference>
<gene>
    <name evidence="1" type="ORF">QBC46DRAFT_165841</name>
</gene>